<dbReference type="PROSITE" id="PS51257">
    <property type="entry name" value="PROKAR_LIPOPROTEIN"/>
    <property type="match status" value="1"/>
</dbReference>
<dbReference type="PANTHER" id="PTHR43433:SF1">
    <property type="entry name" value="BLL5160 PROTEIN"/>
    <property type="match status" value="1"/>
</dbReference>
<dbReference type="SUPFAM" id="SSF53474">
    <property type="entry name" value="alpha/beta-Hydrolases"/>
    <property type="match status" value="1"/>
</dbReference>
<organism evidence="3 4">
    <name type="scientific">Pyxidicoccus parkwayensis</name>
    <dbReference type="NCBI Taxonomy" id="2813578"/>
    <lineage>
        <taxon>Bacteria</taxon>
        <taxon>Pseudomonadati</taxon>
        <taxon>Myxococcota</taxon>
        <taxon>Myxococcia</taxon>
        <taxon>Myxococcales</taxon>
        <taxon>Cystobacterineae</taxon>
        <taxon>Myxococcaceae</taxon>
        <taxon>Pyxidicoccus</taxon>
    </lineage>
</organism>
<dbReference type="Gene3D" id="3.40.50.1820">
    <property type="entry name" value="alpha/beta hydrolase"/>
    <property type="match status" value="1"/>
</dbReference>
<dbReference type="EMBL" id="CP071090">
    <property type="protein sequence ID" value="QSQ26772.1"/>
    <property type="molecule type" value="Genomic_DNA"/>
</dbReference>
<evidence type="ECO:0000256" key="1">
    <source>
        <dbReference type="SAM" id="MobiDB-lite"/>
    </source>
</evidence>
<dbReference type="InterPro" id="IPR000073">
    <property type="entry name" value="AB_hydrolase_1"/>
</dbReference>
<name>A0ABX7P8M7_9BACT</name>
<accession>A0ABX7P8M7</accession>
<protein>
    <submittedName>
        <fullName evidence="3">Alpha/beta hydrolase</fullName>
    </submittedName>
</protein>
<dbReference type="GO" id="GO:0016787">
    <property type="term" value="F:hydrolase activity"/>
    <property type="evidence" value="ECO:0007669"/>
    <property type="project" value="UniProtKB-KW"/>
</dbReference>
<reference evidence="3 4" key="1">
    <citation type="submission" date="2021-02" db="EMBL/GenBank/DDBJ databases">
        <title>De Novo genome assembly of isolated myxobacteria.</title>
        <authorList>
            <person name="Stevens D.C."/>
        </authorList>
    </citation>
    <scope>NUCLEOTIDE SEQUENCE [LARGE SCALE GENOMIC DNA]</scope>
    <source>
        <strain evidence="4">SCPEA02</strain>
    </source>
</reference>
<feature type="domain" description="AB hydrolase-1" evidence="2">
    <location>
        <begin position="22"/>
        <end position="154"/>
    </location>
</feature>
<dbReference type="Pfam" id="PF00561">
    <property type="entry name" value="Abhydrolase_1"/>
    <property type="match status" value="1"/>
</dbReference>
<dbReference type="Proteomes" id="UP000662747">
    <property type="component" value="Chromosome"/>
</dbReference>
<evidence type="ECO:0000313" key="4">
    <source>
        <dbReference type="Proteomes" id="UP000662747"/>
    </source>
</evidence>
<keyword evidence="3" id="KW-0378">Hydrolase</keyword>
<evidence type="ECO:0000259" key="2">
    <source>
        <dbReference type="Pfam" id="PF00561"/>
    </source>
</evidence>
<proteinExistence type="predicted"/>
<evidence type="ECO:0000313" key="3">
    <source>
        <dbReference type="EMBL" id="QSQ26772.1"/>
    </source>
</evidence>
<feature type="region of interest" description="Disordered" evidence="1">
    <location>
        <begin position="129"/>
        <end position="152"/>
    </location>
</feature>
<keyword evidence="4" id="KW-1185">Reference proteome</keyword>
<sequence>MKRVTVAEGVELEVLDFGGQGPALVFLAGLGCTGHVFDDLAPEFTANRHVYAFTRRGFGASSWPEKGYDTATLGTDVVRALDGLGIAKASLAGHSLAGDELTWVAARYPERVEKLVYLDSAVDHARVHEVLSSQPPPPSAEPEVAPEQDPDLASRAAWSAALARDSGGRFPNDEIEQAYDFDPKTGRGVGIHARPDAFAQVMSGSARMDFSGVRAPVLAFYARPRATGLERMTPARQEALKALILKLDGVRGETEAALRKVPGTKVVMFENGQHFVWFSNHAEVVREMKAFLGQ</sequence>
<dbReference type="PANTHER" id="PTHR43433">
    <property type="entry name" value="HYDROLASE, ALPHA/BETA FOLD FAMILY PROTEIN"/>
    <property type="match status" value="1"/>
</dbReference>
<dbReference type="InterPro" id="IPR050471">
    <property type="entry name" value="AB_hydrolase"/>
</dbReference>
<dbReference type="InterPro" id="IPR029058">
    <property type="entry name" value="AB_hydrolase_fold"/>
</dbReference>
<gene>
    <name evidence="3" type="ORF">JY651_18410</name>
</gene>